<feature type="non-terminal residue" evidence="1">
    <location>
        <position position="185"/>
    </location>
</feature>
<proteinExistence type="predicted"/>
<gene>
    <name evidence="1" type="ORF">BDY19DRAFT_869095</name>
</gene>
<dbReference type="EMBL" id="MU274943">
    <property type="protein sequence ID" value="KAI0084431.1"/>
    <property type="molecule type" value="Genomic_DNA"/>
</dbReference>
<organism evidence="1 2">
    <name type="scientific">Irpex rosettiformis</name>
    <dbReference type="NCBI Taxonomy" id="378272"/>
    <lineage>
        <taxon>Eukaryota</taxon>
        <taxon>Fungi</taxon>
        <taxon>Dikarya</taxon>
        <taxon>Basidiomycota</taxon>
        <taxon>Agaricomycotina</taxon>
        <taxon>Agaricomycetes</taxon>
        <taxon>Polyporales</taxon>
        <taxon>Irpicaceae</taxon>
        <taxon>Irpex</taxon>
    </lineage>
</organism>
<protein>
    <submittedName>
        <fullName evidence="1">Uncharacterized protein</fullName>
    </submittedName>
</protein>
<comment type="caution">
    <text evidence="1">The sequence shown here is derived from an EMBL/GenBank/DDBJ whole genome shotgun (WGS) entry which is preliminary data.</text>
</comment>
<feature type="non-terminal residue" evidence="1">
    <location>
        <position position="1"/>
    </location>
</feature>
<keyword evidence="2" id="KW-1185">Reference proteome</keyword>
<sequence length="185" mass="21209">LTEDDLKHLRPFALKVSSHMAGRTFAKLERAFPSSDVPSWKSCQQYVADLSGFEPQVYDCCIDSCCCFVGVHADASSCPFCKKSRYDANGRRRQEFVYLPIIPRLKKLFSNIHMATALRYRASQHHHEPDTIKDVFDTEIYRSLLHKKVTVDGKPMKHSYFDRDTDMAVGVSTDGLAPFKRRQKT</sequence>
<evidence type="ECO:0000313" key="2">
    <source>
        <dbReference type="Proteomes" id="UP001055072"/>
    </source>
</evidence>
<reference evidence="1" key="1">
    <citation type="journal article" date="2021" name="Environ. Microbiol.">
        <title>Gene family expansions and transcriptome signatures uncover fungal adaptations to wood decay.</title>
        <authorList>
            <person name="Hage H."/>
            <person name="Miyauchi S."/>
            <person name="Viragh M."/>
            <person name="Drula E."/>
            <person name="Min B."/>
            <person name="Chaduli D."/>
            <person name="Navarro D."/>
            <person name="Favel A."/>
            <person name="Norest M."/>
            <person name="Lesage-Meessen L."/>
            <person name="Balint B."/>
            <person name="Merenyi Z."/>
            <person name="de Eugenio L."/>
            <person name="Morin E."/>
            <person name="Martinez A.T."/>
            <person name="Baldrian P."/>
            <person name="Stursova M."/>
            <person name="Martinez M.J."/>
            <person name="Novotny C."/>
            <person name="Magnuson J.K."/>
            <person name="Spatafora J.W."/>
            <person name="Maurice S."/>
            <person name="Pangilinan J."/>
            <person name="Andreopoulos W."/>
            <person name="LaButti K."/>
            <person name="Hundley H."/>
            <person name="Na H."/>
            <person name="Kuo A."/>
            <person name="Barry K."/>
            <person name="Lipzen A."/>
            <person name="Henrissat B."/>
            <person name="Riley R."/>
            <person name="Ahrendt S."/>
            <person name="Nagy L.G."/>
            <person name="Grigoriev I.V."/>
            <person name="Martin F."/>
            <person name="Rosso M.N."/>
        </authorList>
    </citation>
    <scope>NUCLEOTIDE SEQUENCE</scope>
    <source>
        <strain evidence="1">CBS 384.51</strain>
    </source>
</reference>
<accession>A0ACB8TR72</accession>
<name>A0ACB8TR72_9APHY</name>
<dbReference type="Proteomes" id="UP001055072">
    <property type="component" value="Unassembled WGS sequence"/>
</dbReference>
<evidence type="ECO:0000313" key="1">
    <source>
        <dbReference type="EMBL" id="KAI0084431.1"/>
    </source>
</evidence>